<accession>A0A4D4JAC6</accession>
<name>A0A4D4JAC6_9PSEU</name>
<keyword evidence="1 7" id="KW-0436">Ligase</keyword>
<organism evidence="7 8">
    <name type="scientific">Gandjariella thermophila</name>
    <dbReference type="NCBI Taxonomy" id="1931992"/>
    <lineage>
        <taxon>Bacteria</taxon>
        <taxon>Bacillati</taxon>
        <taxon>Actinomycetota</taxon>
        <taxon>Actinomycetes</taxon>
        <taxon>Pseudonocardiales</taxon>
        <taxon>Pseudonocardiaceae</taxon>
        <taxon>Gandjariella</taxon>
    </lineage>
</organism>
<dbReference type="EMBL" id="BJFL01000013">
    <property type="protein sequence ID" value="GDY31359.1"/>
    <property type="molecule type" value="Genomic_DNA"/>
</dbReference>
<evidence type="ECO:0000256" key="2">
    <source>
        <dbReference type="ARBA" id="ARBA00022741"/>
    </source>
</evidence>
<evidence type="ECO:0000259" key="6">
    <source>
        <dbReference type="PROSITE" id="PS51733"/>
    </source>
</evidence>
<dbReference type="RefSeq" id="WP_137814428.1">
    <property type="nucleotide sequence ID" value="NZ_BJFL01000013.1"/>
</dbReference>
<dbReference type="NCBIfam" id="TIGR00121">
    <property type="entry name" value="birA_ligase"/>
    <property type="match status" value="1"/>
</dbReference>
<protein>
    <recommendedName>
        <fullName evidence="5">biotin--[biotin carboxyl-carrier protein] ligase</fullName>
        <ecNumber evidence="5">6.3.4.15</ecNumber>
    </recommendedName>
</protein>
<dbReference type="SUPFAM" id="SSF50037">
    <property type="entry name" value="C-terminal domain of transcriptional repressors"/>
    <property type="match status" value="1"/>
</dbReference>
<dbReference type="InterPro" id="IPR003142">
    <property type="entry name" value="BPL_C"/>
</dbReference>
<dbReference type="AlphaFoldDB" id="A0A4D4JAC6"/>
<dbReference type="GO" id="GO:0005524">
    <property type="term" value="F:ATP binding"/>
    <property type="evidence" value="ECO:0007669"/>
    <property type="project" value="UniProtKB-KW"/>
</dbReference>
<reference evidence="8" key="1">
    <citation type="submission" date="2019-04" db="EMBL/GenBank/DDBJ databases">
        <title>Draft genome sequence of Pseudonocardiaceae bacterium SL3-2-4.</title>
        <authorList>
            <person name="Ningsih F."/>
            <person name="Yokota A."/>
            <person name="Sakai Y."/>
            <person name="Nanatani K."/>
            <person name="Yabe S."/>
            <person name="Oetari A."/>
            <person name="Sjamsuridzal W."/>
        </authorList>
    </citation>
    <scope>NUCLEOTIDE SEQUENCE [LARGE SCALE GENOMIC DNA]</scope>
    <source>
        <strain evidence="8">SL3-2-4</strain>
    </source>
</reference>
<keyword evidence="4" id="KW-0092">Biotin</keyword>
<feature type="domain" description="BPL/LPL catalytic" evidence="6">
    <location>
        <begin position="7"/>
        <end position="201"/>
    </location>
</feature>
<dbReference type="Proteomes" id="UP000298860">
    <property type="component" value="Unassembled WGS sequence"/>
</dbReference>
<dbReference type="Pfam" id="PF03099">
    <property type="entry name" value="BPL_LplA_LipB"/>
    <property type="match status" value="1"/>
</dbReference>
<evidence type="ECO:0000313" key="7">
    <source>
        <dbReference type="EMBL" id="GDY31359.1"/>
    </source>
</evidence>
<keyword evidence="8" id="KW-1185">Reference proteome</keyword>
<evidence type="ECO:0000256" key="4">
    <source>
        <dbReference type="ARBA" id="ARBA00023267"/>
    </source>
</evidence>
<dbReference type="GO" id="GO:0005737">
    <property type="term" value="C:cytoplasm"/>
    <property type="evidence" value="ECO:0007669"/>
    <property type="project" value="TreeGrafter"/>
</dbReference>
<dbReference type="SUPFAM" id="SSF55681">
    <property type="entry name" value="Class II aaRS and biotin synthetases"/>
    <property type="match status" value="1"/>
</dbReference>
<evidence type="ECO:0000256" key="3">
    <source>
        <dbReference type="ARBA" id="ARBA00022840"/>
    </source>
</evidence>
<dbReference type="Gene3D" id="3.30.930.10">
    <property type="entry name" value="Bira Bifunctional Protein, Domain 2"/>
    <property type="match status" value="1"/>
</dbReference>
<dbReference type="Pfam" id="PF02237">
    <property type="entry name" value="BPL_C"/>
    <property type="match status" value="1"/>
</dbReference>
<dbReference type="InterPro" id="IPR008988">
    <property type="entry name" value="Transcriptional_repressor_C"/>
</dbReference>
<keyword evidence="2" id="KW-0547">Nucleotide-binding</keyword>
<dbReference type="GO" id="GO:0004077">
    <property type="term" value="F:biotin--[biotin carboxyl-carrier protein] ligase activity"/>
    <property type="evidence" value="ECO:0007669"/>
    <property type="project" value="UniProtKB-EC"/>
</dbReference>
<dbReference type="Gene3D" id="2.30.30.100">
    <property type="match status" value="1"/>
</dbReference>
<dbReference type="OrthoDB" id="9807064at2"/>
<dbReference type="PROSITE" id="PS51733">
    <property type="entry name" value="BPL_LPL_CATALYTIC"/>
    <property type="match status" value="1"/>
</dbReference>
<sequence>MTSAPLDTAALRARLVAPHGPYAALDVVASTGSTNSDLAEAAGAGAADRTVLIAERQTAGRGRMHRTWVSEQGAGLYLSVLLRPEGVPPARLGWLPLLAGVVLVDLARDTAGVPAAVKWPNDLLAGEHRAKCAGVLAEVVGGPAAVLGVGLNVNQRPEDLPSGAGGLPATSLAAEGAARTDRTELAIALLTGLAAWESRWREHAGDPVASGLLDAYRRVCGTLGEQVRVQLPAGGEVLGAAQDVDEEGRLLVRSGSGAIIPVSAGDVVHVRPVG</sequence>
<keyword evidence="3" id="KW-0067">ATP-binding</keyword>
<dbReference type="PANTHER" id="PTHR12835">
    <property type="entry name" value="BIOTIN PROTEIN LIGASE"/>
    <property type="match status" value="1"/>
</dbReference>
<evidence type="ECO:0000313" key="8">
    <source>
        <dbReference type="Proteomes" id="UP000298860"/>
    </source>
</evidence>
<dbReference type="EC" id="6.3.4.15" evidence="5"/>
<evidence type="ECO:0000256" key="1">
    <source>
        <dbReference type="ARBA" id="ARBA00022598"/>
    </source>
</evidence>
<evidence type="ECO:0000256" key="5">
    <source>
        <dbReference type="ARBA" id="ARBA00024227"/>
    </source>
</evidence>
<gene>
    <name evidence="7" type="primary">birA</name>
    <name evidence="7" type="ORF">GTS_29920</name>
</gene>
<dbReference type="InterPro" id="IPR004143">
    <property type="entry name" value="BPL_LPL_catalytic"/>
</dbReference>
<dbReference type="InterPro" id="IPR004408">
    <property type="entry name" value="Biotin_CoA_COase_ligase"/>
</dbReference>
<proteinExistence type="predicted"/>
<comment type="caution">
    <text evidence="7">The sequence shown here is derived from an EMBL/GenBank/DDBJ whole genome shotgun (WGS) entry which is preliminary data.</text>
</comment>
<dbReference type="PANTHER" id="PTHR12835:SF5">
    <property type="entry name" value="BIOTIN--PROTEIN LIGASE"/>
    <property type="match status" value="1"/>
</dbReference>
<dbReference type="CDD" id="cd16442">
    <property type="entry name" value="BPL"/>
    <property type="match status" value="1"/>
</dbReference>
<dbReference type="InterPro" id="IPR045864">
    <property type="entry name" value="aa-tRNA-synth_II/BPL/LPL"/>
</dbReference>